<dbReference type="Gene3D" id="3.30.40.10">
    <property type="entry name" value="Zinc/RING finger domain, C3HC4 (zinc finger)"/>
    <property type="match status" value="1"/>
</dbReference>
<dbReference type="PANTHER" id="PTHR46077:SF1">
    <property type="entry name" value="TOP1 BINDING ARGININE_SERINE RICH PROTEIN, E3 UBIQUITIN LIGASE"/>
    <property type="match status" value="1"/>
</dbReference>
<dbReference type="Proteomes" id="UP000053815">
    <property type="component" value="Unassembled WGS sequence"/>
</dbReference>
<evidence type="ECO:0000256" key="6">
    <source>
        <dbReference type="ARBA" id="ARBA00022833"/>
    </source>
</evidence>
<dbReference type="PANTHER" id="PTHR46077">
    <property type="entry name" value="E3 UBIQUITIN-PROTEIN LIGASE TOPORS"/>
    <property type="match status" value="1"/>
</dbReference>
<dbReference type="PROSITE" id="PS00518">
    <property type="entry name" value="ZF_RING_1"/>
    <property type="match status" value="1"/>
</dbReference>
<evidence type="ECO:0000259" key="10">
    <source>
        <dbReference type="PROSITE" id="PS50089"/>
    </source>
</evidence>
<dbReference type="SUPFAM" id="SSF57850">
    <property type="entry name" value="RING/U-box"/>
    <property type="match status" value="1"/>
</dbReference>
<reference evidence="11" key="1">
    <citation type="submission" date="2014-09" db="EMBL/GenBank/DDBJ databases">
        <title>Draft genome sequence of an oleaginous Mucoromycotina fungus Mucor ambiguus NBRC6742.</title>
        <authorList>
            <person name="Takeda I."/>
            <person name="Yamane N."/>
            <person name="Morita T."/>
            <person name="Tamano K."/>
            <person name="Machida M."/>
            <person name="Baker S."/>
            <person name="Koike H."/>
        </authorList>
    </citation>
    <scope>NUCLEOTIDE SEQUENCE</scope>
    <source>
        <strain evidence="11">NBRC 6742</strain>
    </source>
</reference>
<dbReference type="GO" id="GO:0061630">
    <property type="term" value="F:ubiquitin protein ligase activity"/>
    <property type="evidence" value="ECO:0007669"/>
    <property type="project" value="UniProtKB-EC"/>
</dbReference>
<dbReference type="InterPro" id="IPR017907">
    <property type="entry name" value="Znf_RING_CS"/>
</dbReference>
<gene>
    <name evidence="11" type="ORF">MAM1_0013d01307</name>
</gene>
<comment type="catalytic activity">
    <reaction evidence="1">
        <text>S-ubiquitinyl-[E2 ubiquitin-conjugating enzyme]-L-cysteine + [acceptor protein]-L-lysine = [E2 ubiquitin-conjugating enzyme]-L-cysteine + N(6)-ubiquitinyl-[acceptor protein]-L-lysine.</text>
        <dbReference type="EC" id="2.3.2.27"/>
    </reaction>
</comment>
<dbReference type="InterPro" id="IPR001841">
    <property type="entry name" value="Znf_RING"/>
</dbReference>
<dbReference type="GO" id="GO:0000209">
    <property type="term" value="P:protein polyubiquitination"/>
    <property type="evidence" value="ECO:0007669"/>
    <property type="project" value="TreeGrafter"/>
</dbReference>
<dbReference type="OrthoDB" id="21204at2759"/>
<keyword evidence="3" id="KW-0808">Transferase</keyword>
<evidence type="ECO:0000256" key="9">
    <source>
        <dbReference type="PROSITE-ProRule" id="PRU00175"/>
    </source>
</evidence>
<evidence type="ECO:0000256" key="4">
    <source>
        <dbReference type="ARBA" id="ARBA00022723"/>
    </source>
</evidence>
<keyword evidence="8" id="KW-0804">Transcription</keyword>
<organism evidence="11">
    <name type="scientific">Mucor ambiguus</name>
    <dbReference type="NCBI Taxonomy" id="91626"/>
    <lineage>
        <taxon>Eukaryota</taxon>
        <taxon>Fungi</taxon>
        <taxon>Fungi incertae sedis</taxon>
        <taxon>Mucoromycota</taxon>
        <taxon>Mucoromycotina</taxon>
        <taxon>Mucoromycetes</taxon>
        <taxon>Mucorales</taxon>
        <taxon>Mucorineae</taxon>
        <taxon>Mucoraceae</taxon>
        <taxon>Mucor</taxon>
    </lineage>
</organism>
<evidence type="ECO:0000256" key="3">
    <source>
        <dbReference type="ARBA" id="ARBA00022679"/>
    </source>
</evidence>
<dbReference type="GO" id="GO:0006513">
    <property type="term" value="P:protein monoubiquitination"/>
    <property type="evidence" value="ECO:0007669"/>
    <property type="project" value="TreeGrafter"/>
</dbReference>
<name>A0A0C9MFJ9_9FUNG</name>
<keyword evidence="4" id="KW-0479">Metal-binding</keyword>
<sequence length="236" mass="27851">MTSVGGKRKTSDQDHQDDIIPTCTICLQGYSNRTFLRPCYHSFCFYCIRHWINIASSVCPICRQSINSLVYNIDDEENSFDEYYLKDKGNRKQHDPPLYKKKYTSPEERLRIERRNVYKGIMQPDKYPDPLDRHADFTVITPEYIPRTRVFLQNELKIIVGVDAYDDFLQDHFVKILLIPYQQHLSSMFDDEHVIQSLSEWLDDDKQVATRLLNELVAYLKSGLSYKHFISSATYK</sequence>
<dbReference type="GO" id="GO:0008270">
    <property type="term" value="F:zinc ion binding"/>
    <property type="evidence" value="ECO:0007669"/>
    <property type="project" value="UniProtKB-KW"/>
</dbReference>
<dbReference type="AlphaFoldDB" id="A0A0C9MFJ9"/>
<evidence type="ECO:0000256" key="1">
    <source>
        <dbReference type="ARBA" id="ARBA00000900"/>
    </source>
</evidence>
<dbReference type="STRING" id="91626.A0A0C9MFJ9"/>
<dbReference type="SMART" id="SM00184">
    <property type="entry name" value="RING"/>
    <property type="match status" value="1"/>
</dbReference>
<proteinExistence type="predicted"/>
<keyword evidence="12" id="KW-1185">Reference proteome</keyword>
<feature type="domain" description="RING-type" evidence="10">
    <location>
        <begin position="23"/>
        <end position="63"/>
    </location>
</feature>
<evidence type="ECO:0000256" key="8">
    <source>
        <dbReference type="ARBA" id="ARBA00023163"/>
    </source>
</evidence>
<dbReference type="EC" id="2.3.2.27" evidence="2"/>
<keyword evidence="5 9" id="KW-0863">Zinc-finger</keyword>
<evidence type="ECO:0000256" key="7">
    <source>
        <dbReference type="ARBA" id="ARBA00023015"/>
    </source>
</evidence>
<evidence type="ECO:0000256" key="5">
    <source>
        <dbReference type="ARBA" id="ARBA00022771"/>
    </source>
</evidence>
<dbReference type="Pfam" id="PF00097">
    <property type="entry name" value="zf-C3HC4"/>
    <property type="match status" value="1"/>
</dbReference>
<dbReference type="EMBL" id="DF836302">
    <property type="protein sequence ID" value="GAN01872.1"/>
    <property type="molecule type" value="Genomic_DNA"/>
</dbReference>
<protein>
    <recommendedName>
        <fullName evidence="2">RING-type E3 ubiquitin transferase</fullName>
        <ecNumber evidence="2">2.3.2.27</ecNumber>
    </recommendedName>
</protein>
<evidence type="ECO:0000313" key="12">
    <source>
        <dbReference type="Proteomes" id="UP000053815"/>
    </source>
</evidence>
<dbReference type="InterPro" id="IPR018957">
    <property type="entry name" value="Znf_C3HC4_RING-type"/>
</dbReference>
<dbReference type="InterPro" id="IPR013083">
    <property type="entry name" value="Znf_RING/FYVE/PHD"/>
</dbReference>
<evidence type="ECO:0000256" key="2">
    <source>
        <dbReference type="ARBA" id="ARBA00012483"/>
    </source>
</evidence>
<keyword evidence="6" id="KW-0862">Zinc</keyword>
<keyword evidence="7" id="KW-0805">Transcription regulation</keyword>
<accession>A0A0C9MFJ9</accession>
<dbReference type="PROSITE" id="PS50089">
    <property type="entry name" value="ZF_RING_2"/>
    <property type="match status" value="1"/>
</dbReference>
<evidence type="ECO:0000313" key="11">
    <source>
        <dbReference type="EMBL" id="GAN01872.1"/>
    </source>
</evidence>